<sequence>MRGDTLICNTTCIYGYGYNIGVQEVHTAVFDKKNGEMKDGEWKNPSPGTGTGSFKIIKKAD</sequence>
<evidence type="ECO:0000256" key="1">
    <source>
        <dbReference type="SAM" id="MobiDB-lite"/>
    </source>
</evidence>
<evidence type="ECO:0000313" key="3">
    <source>
        <dbReference type="Proteomes" id="UP000077667"/>
    </source>
</evidence>
<dbReference type="STRING" id="1176587.A8C56_00290"/>
<evidence type="ECO:0000313" key="2">
    <source>
        <dbReference type="EMBL" id="ANH79618.1"/>
    </source>
</evidence>
<dbReference type="KEGG" id="nia:A8C56_00290"/>
<dbReference type="AlphaFoldDB" id="A0A1A9HW37"/>
<keyword evidence="3" id="KW-1185">Reference proteome</keyword>
<reference evidence="2 3" key="1">
    <citation type="submission" date="2016-05" db="EMBL/GenBank/DDBJ databases">
        <title>Niabella ginsenosidivorans BS26 whole genome sequencing.</title>
        <authorList>
            <person name="Im W.T."/>
            <person name="Siddiqi M.Z."/>
        </authorList>
    </citation>
    <scope>NUCLEOTIDE SEQUENCE [LARGE SCALE GENOMIC DNA]</scope>
    <source>
        <strain evidence="2 3">BS26</strain>
    </source>
</reference>
<name>A0A1A9HW37_9BACT</name>
<proteinExistence type="predicted"/>
<feature type="region of interest" description="Disordered" evidence="1">
    <location>
        <begin position="36"/>
        <end position="61"/>
    </location>
</feature>
<dbReference type="EMBL" id="CP015772">
    <property type="protein sequence ID" value="ANH79618.1"/>
    <property type="molecule type" value="Genomic_DNA"/>
</dbReference>
<protein>
    <submittedName>
        <fullName evidence="2">Uncharacterized protein</fullName>
    </submittedName>
</protein>
<accession>A0A1A9HW37</accession>
<dbReference type="Proteomes" id="UP000077667">
    <property type="component" value="Chromosome"/>
</dbReference>
<organism evidence="2 3">
    <name type="scientific">Niabella ginsenosidivorans</name>
    <dbReference type="NCBI Taxonomy" id="1176587"/>
    <lineage>
        <taxon>Bacteria</taxon>
        <taxon>Pseudomonadati</taxon>
        <taxon>Bacteroidota</taxon>
        <taxon>Chitinophagia</taxon>
        <taxon>Chitinophagales</taxon>
        <taxon>Chitinophagaceae</taxon>
        <taxon>Niabella</taxon>
    </lineage>
</organism>
<gene>
    <name evidence="2" type="ORF">A8C56_00290</name>
</gene>